<dbReference type="Proteomes" id="UP001447008">
    <property type="component" value="Unassembled WGS sequence"/>
</dbReference>
<name>A0ABU9MS50_9GAMM</name>
<dbReference type="SUPFAM" id="SSF52096">
    <property type="entry name" value="ClpP/crotonase"/>
    <property type="match status" value="1"/>
</dbReference>
<evidence type="ECO:0000313" key="9">
    <source>
        <dbReference type="Proteomes" id="UP001447008"/>
    </source>
</evidence>
<keyword evidence="2 5" id="KW-0645">Protease</keyword>
<keyword evidence="9" id="KW-1185">Reference proteome</keyword>
<dbReference type="RefSeq" id="WP_342675666.1">
    <property type="nucleotide sequence ID" value="NZ_JBCGCU010000001.1"/>
</dbReference>
<dbReference type="InterPro" id="IPR004447">
    <property type="entry name" value="Peptidase_S41A"/>
</dbReference>
<dbReference type="InterPro" id="IPR036034">
    <property type="entry name" value="PDZ_sf"/>
</dbReference>
<keyword evidence="3 5" id="KW-0378">Hydrolase</keyword>
<evidence type="ECO:0000256" key="5">
    <source>
        <dbReference type="RuleBase" id="RU004404"/>
    </source>
</evidence>
<gene>
    <name evidence="8" type="ORF">WCN91_01570</name>
</gene>
<reference evidence="8 9" key="1">
    <citation type="submission" date="2024-03" db="EMBL/GenBank/DDBJ databases">
        <title>Pseudoalteromonas qingdaonensis sp. nov., isolated from the intestines of marine benthic organisms.</title>
        <authorList>
            <person name="Lin X."/>
            <person name="Fang S."/>
            <person name="Hu X."/>
        </authorList>
    </citation>
    <scope>NUCLEOTIDE SEQUENCE [LARGE SCALE GENOMIC DNA]</scope>
    <source>
        <strain evidence="8 9">YIC-827</strain>
    </source>
</reference>
<dbReference type="InterPro" id="IPR001478">
    <property type="entry name" value="PDZ"/>
</dbReference>
<evidence type="ECO:0000256" key="3">
    <source>
        <dbReference type="ARBA" id="ARBA00022801"/>
    </source>
</evidence>
<dbReference type="Gene3D" id="3.90.226.10">
    <property type="entry name" value="2-enoyl-CoA Hydratase, Chain A, domain 1"/>
    <property type="match status" value="1"/>
</dbReference>
<keyword evidence="6" id="KW-0732">Signal</keyword>
<dbReference type="CDD" id="cd06782">
    <property type="entry name" value="cpPDZ_CPP-like"/>
    <property type="match status" value="1"/>
</dbReference>
<dbReference type="SMART" id="SM00245">
    <property type="entry name" value="TSPc"/>
    <property type="match status" value="1"/>
</dbReference>
<dbReference type="Pfam" id="PF17820">
    <property type="entry name" value="PDZ_6"/>
    <property type="match status" value="1"/>
</dbReference>
<evidence type="ECO:0000256" key="2">
    <source>
        <dbReference type="ARBA" id="ARBA00022670"/>
    </source>
</evidence>
<proteinExistence type="inferred from homology"/>
<dbReference type="EMBL" id="JBCGCU010000001">
    <property type="protein sequence ID" value="MEM0514140.1"/>
    <property type="molecule type" value="Genomic_DNA"/>
</dbReference>
<dbReference type="InterPro" id="IPR029045">
    <property type="entry name" value="ClpP/crotonase-like_dom_sf"/>
</dbReference>
<sequence>MFAYNALIFRHFLNWCLAITLSIYSVSAAAQESQLEEVLFHINHFYVEEVDRAKLDQHVLSSLLNELDPYSEYLDEQELKRLFDVTNGEYKGLGIEVEKRQNHVVIVSALPNSPAQAAGLLGGDILVAINNVAVIDKSLEDVSKLINSRESGEVTLAIARAGHSQRLDFHLTRQPIHIESVNSELQANRTGYLRINSFNNHSFHDVARHITKMQQQSGTALKGLLIDLRDNPGGTFDSAINIADLFLSTGTIVSTRGRFIEANQKFDAQPGDILEGAPIVVLINQGSASAAEIVAGALKDNHRAKVVGTRSYGKGSVQSLIPLGDGRSALKLTTAKYYTPAGISIEGTGITPDVAILQPDLSQSNKEVIINLAAGKSADSNLTALLDTQLIKAQQLLEEY</sequence>
<comment type="similarity">
    <text evidence="1 5">Belongs to the peptidase S41A family.</text>
</comment>
<dbReference type="PROSITE" id="PS50106">
    <property type="entry name" value="PDZ"/>
    <property type="match status" value="1"/>
</dbReference>
<accession>A0ABU9MS50</accession>
<evidence type="ECO:0000256" key="6">
    <source>
        <dbReference type="SAM" id="SignalP"/>
    </source>
</evidence>
<evidence type="ECO:0000259" key="7">
    <source>
        <dbReference type="PROSITE" id="PS50106"/>
    </source>
</evidence>
<dbReference type="NCBIfam" id="TIGR00225">
    <property type="entry name" value="prc"/>
    <property type="match status" value="1"/>
</dbReference>
<dbReference type="Gene3D" id="3.30.750.44">
    <property type="match status" value="1"/>
</dbReference>
<evidence type="ECO:0000313" key="8">
    <source>
        <dbReference type="EMBL" id="MEM0514140.1"/>
    </source>
</evidence>
<dbReference type="SMART" id="SM00228">
    <property type="entry name" value="PDZ"/>
    <property type="match status" value="1"/>
</dbReference>
<organism evidence="8 9">
    <name type="scientific">Pseudoalteromonas qingdaonensis</name>
    <dbReference type="NCBI Taxonomy" id="3131913"/>
    <lineage>
        <taxon>Bacteria</taxon>
        <taxon>Pseudomonadati</taxon>
        <taxon>Pseudomonadota</taxon>
        <taxon>Gammaproteobacteria</taxon>
        <taxon>Alteromonadales</taxon>
        <taxon>Pseudoalteromonadaceae</taxon>
        <taxon>Pseudoalteromonas</taxon>
    </lineage>
</organism>
<dbReference type="InterPro" id="IPR041489">
    <property type="entry name" value="PDZ_6"/>
</dbReference>
<feature type="chain" id="PRO_5045098724" evidence="6">
    <location>
        <begin position="31"/>
        <end position="400"/>
    </location>
</feature>
<dbReference type="CDD" id="cd07560">
    <property type="entry name" value="Peptidase_S41_CPP"/>
    <property type="match status" value="1"/>
</dbReference>
<comment type="caution">
    <text evidence="8">The sequence shown here is derived from an EMBL/GenBank/DDBJ whole genome shotgun (WGS) entry which is preliminary data.</text>
</comment>
<dbReference type="Pfam" id="PF03572">
    <property type="entry name" value="Peptidase_S41"/>
    <property type="match status" value="1"/>
</dbReference>
<dbReference type="InterPro" id="IPR005151">
    <property type="entry name" value="Tail-specific_protease"/>
</dbReference>
<feature type="domain" description="PDZ" evidence="7">
    <location>
        <begin position="79"/>
        <end position="148"/>
    </location>
</feature>
<keyword evidence="4 5" id="KW-0720">Serine protease</keyword>
<evidence type="ECO:0000256" key="1">
    <source>
        <dbReference type="ARBA" id="ARBA00009179"/>
    </source>
</evidence>
<dbReference type="PANTHER" id="PTHR32060:SF30">
    <property type="entry name" value="CARBOXY-TERMINAL PROCESSING PROTEASE CTPA"/>
    <property type="match status" value="1"/>
</dbReference>
<protein>
    <submittedName>
        <fullName evidence="8">S41 family peptidase</fullName>
    </submittedName>
</protein>
<feature type="signal peptide" evidence="6">
    <location>
        <begin position="1"/>
        <end position="30"/>
    </location>
</feature>
<evidence type="ECO:0000256" key="4">
    <source>
        <dbReference type="ARBA" id="ARBA00022825"/>
    </source>
</evidence>
<dbReference type="Gene3D" id="2.30.42.10">
    <property type="match status" value="1"/>
</dbReference>
<dbReference type="SUPFAM" id="SSF50156">
    <property type="entry name" value="PDZ domain-like"/>
    <property type="match status" value="1"/>
</dbReference>
<dbReference type="PANTHER" id="PTHR32060">
    <property type="entry name" value="TAIL-SPECIFIC PROTEASE"/>
    <property type="match status" value="1"/>
</dbReference>